<keyword evidence="1" id="KW-0479">Metal-binding</keyword>
<organism evidence="5 6">
    <name type="scientific">Plutella xylostella</name>
    <name type="common">Diamondback moth</name>
    <name type="synonym">Plutella maculipennis</name>
    <dbReference type="NCBI Taxonomy" id="51655"/>
    <lineage>
        <taxon>Eukaryota</taxon>
        <taxon>Metazoa</taxon>
        <taxon>Ecdysozoa</taxon>
        <taxon>Arthropoda</taxon>
        <taxon>Hexapoda</taxon>
        <taxon>Insecta</taxon>
        <taxon>Pterygota</taxon>
        <taxon>Neoptera</taxon>
        <taxon>Endopterygota</taxon>
        <taxon>Lepidoptera</taxon>
        <taxon>Glossata</taxon>
        <taxon>Ditrysia</taxon>
        <taxon>Yponomeutoidea</taxon>
        <taxon>Plutellidae</taxon>
        <taxon>Plutella</taxon>
    </lineage>
</organism>
<evidence type="ECO:0000259" key="4">
    <source>
        <dbReference type="Pfam" id="PF04500"/>
    </source>
</evidence>
<dbReference type="EMBL" id="JAHIBW010000006">
    <property type="protein sequence ID" value="KAG7309882.1"/>
    <property type="molecule type" value="Genomic_DNA"/>
</dbReference>
<feature type="domain" description="FLYWCH-type" evidence="4">
    <location>
        <begin position="2"/>
        <end position="50"/>
    </location>
</feature>
<keyword evidence="6" id="KW-1185">Reference proteome</keyword>
<dbReference type="Gene3D" id="2.20.25.240">
    <property type="match status" value="1"/>
</dbReference>
<dbReference type="Proteomes" id="UP000823941">
    <property type="component" value="Chromosome 6"/>
</dbReference>
<proteinExistence type="predicted"/>
<comment type="caution">
    <text evidence="5">The sequence shown here is derived from an EMBL/GenBank/DDBJ whole genome shotgun (WGS) entry which is preliminary data.</text>
</comment>
<gene>
    <name evidence="5" type="ORF">JYU34_004396</name>
</gene>
<reference evidence="5 6" key="1">
    <citation type="submission" date="2021-06" db="EMBL/GenBank/DDBJ databases">
        <title>A haploid diamondback moth (Plutella xylostella L.) genome assembly resolves 31 chromosomes and identifies a diamide resistance mutation.</title>
        <authorList>
            <person name="Ward C.M."/>
            <person name="Perry K.D."/>
            <person name="Baker G."/>
            <person name="Powis K."/>
            <person name="Heckel D.G."/>
            <person name="Baxter S.W."/>
        </authorList>
    </citation>
    <scope>NUCLEOTIDE SEQUENCE [LARGE SCALE GENOMIC DNA]</scope>
    <source>
        <strain evidence="5 6">LV</strain>
        <tissue evidence="5">Single pupa</tissue>
    </source>
</reference>
<evidence type="ECO:0000313" key="6">
    <source>
        <dbReference type="Proteomes" id="UP000823941"/>
    </source>
</evidence>
<evidence type="ECO:0000256" key="2">
    <source>
        <dbReference type="ARBA" id="ARBA00022771"/>
    </source>
</evidence>
<keyword evidence="3" id="KW-0862">Zinc</keyword>
<name>A0ABQ7QXX1_PLUXY</name>
<dbReference type="Pfam" id="PF04500">
    <property type="entry name" value="FLYWCH"/>
    <property type="match status" value="1"/>
</dbReference>
<dbReference type="InterPro" id="IPR007588">
    <property type="entry name" value="Znf_FLYWCH"/>
</dbReference>
<accession>A0ABQ7QXX1</accession>
<evidence type="ECO:0000256" key="1">
    <source>
        <dbReference type="ARBA" id="ARBA00022723"/>
    </source>
</evidence>
<sequence length="63" mass="7356">MDNFTYCVRKYNDNDFKKYWYCSTHSSKGCRARVITIDNKVVCMIGHHTHDGASTIKVNLKIQ</sequence>
<keyword evidence="2" id="KW-0863">Zinc-finger</keyword>
<evidence type="ECO:0000313" key="5">
    <source>
        <dbReference type="EMBL" id="KAG7309882.1"/>
    </source>
</evidence>
<evidence type="ECO:0000256" key="3">
    <source>
        <dbReference type="ARBA" id="ARBA00022833"/>
    </source>
</evidence>
<protein>
    <recommendedName>
        <fullName evidence="4">FLYWCH-type domain-containing protein</fullName>
    </recommendedName>
</protein>